<accession>A0A7H0YBH2</accession>
<dbReference type="AlphaFoldDB" id="A0A7H0YBH2"/>
<dbReference type="EMBL" id="CP061172">
    <property type="protein sequence ID" value="QNR68430.1"/>
    <property type="molecule type" value="Genomic_DNA"/>
</dbReference>
<evidence type="ECO:0000313" key="2">
    <source>
        <dbReference type="Proteomes" id="UP000516384"/>
    </source>
</evidence>
<dbReference type="Proteomes" id="UP000516384">
    <property type="component" value="Chromosome"/>
</dbReference>
<proteinExistence type="predicted"/>
<gene>
    <name evidence="1" type="ORF">IAQ67_05045</name>
</gene>
<sequence length="49" mass="5688">MTKVEILKGKQQQTFEEWFAHLTSSEEMEAEQALSEFRGKIALEIGPYQ</sequence>
<organism evidence="1 2">
    <name type="scientific">Paenibacillus peoriae</name>
    <dbReference type="NCBI Taxonomy" id="59893"/>
    <lineage>
        <taxon>Bacteria</taxon>
        <taxon>Bacillati</taxon>
        <taxon>Bacillota</taxon>
        <taxon>Bacilli</taxon>
        <taxon>Bacillales</taxon>
        <taxon>Paenibacillaceae</taxon>
        <taxon>Paenibacillus</taxon>
    </lineage>
</organism>
<protein>
    <submittedName>
        <fullName evidence="1">Uncharacterized protein</fullName>
    </submittedName>
</protein>
<evidence type="ECO:0000313" key="1">
    <source>
        <dbReference type="EMBL" id="QNR68430.1"/>
    </source>
</evidence>
<reference evidence="1 2" key="1">
    <citation type="submission" date="2020-09" db="EMBL/GenBank/DDBJ databases">
        <title>Characterization of Paenibacillus peoriae strain ZF390 with broad-spectrum antimicrobial activity as a potential biocontrol agent.</title>
        <authorList>
            <person name="Li L."/>
            <person name="Zhao Y."/>
            <person name="Li B."/>
            <person name="Xie X."/>
        </authorList>
    </citation>
    <scope>NUCLEOTIDE SEQUENCE [LARGE SCALE GENOMIC DNA]</scope>
    <source>
        <strain evidence="1 2">ZF390</strain>
    </source>
</reference>
<name>A0A7H0YBH2_9BACL</name>